<accession>A0A4U6D2A0</accession>
<organism evidence="1 2">
    <name type="scientific">Dyadobacter frigoris</name>
    <dbReference type="NCBI Taxonomy" id="2576211"/>
    <lineage>
        <taxon>Bacteria</taxon>
        <taxon>Pseudomonadati</taxon>
        <taxon>Bacteroidota</taxon>
        <taxon>Cytophagia</taxon>
        <taxon>Cytophagales</taxon>
        <taxon>Spirosomataceae</taxon>
        <taxon>Dyadobacter</taxon>
    </lineage>
</organism>
<evidence type="ECO:0000313" key="1">
    <source>
        <dbReference type="EMBL" id="TKT91282.1"/>
    </source>
</evidence>
<sequence>MKTIYLRYFFGLVFLIQYCENPKVVANGITPMRATVKLISFSAKIEKDILTLNWITSSENNINGFEVQKSLDTKSFQTIGIVKGDKGSKTQINYCFDDNELPAFSTLYYRLKEIDKDGAFQYSRVIAVSGQELGILMVFPDPGDGVFPLSIENTKSFEVRIMDTKGNQIPISRTITNNTNDITVHPKGPLKPGFYQLKVISDDGIKVQMMKVVVE</sequence>
<dbReference type="RefSeq" id="WP_137341142.1">
    <property type="nucleotide sequence ID" value="NZ_BSQH01000021.1"/>
</dbReference>
<name>A0A4U6D2A0_9BACT</name>
<dbReference type="InterPro" id="IPR013783">
    <property type="entry name" value="Ig-like_fold"/>
</dbReference>
<protein>
    <submittedName>
        <fullName evidence="1">T9SS type A sorting domain-containing protein</fullName>
    </submittedName>
</protein>
<dbReference type="Gene3D" id="2.60.40.10">
    <property type="entry name" value="Immunoglobulins"/>
    <property type="match status" value="1"/>
</dbReference>
<dbReference type="InterPro" id="IPR026444">
    <property type="entry name" value="Secre_tail"/>
</dbReference>
<reference evidence="1 2" key="1">
    <citation type="submission" date="2019-05" db="EMBL/GenBank/DDBJ databases">
        <title>Dyadobacter AR-3-8 sp. nov., isolated from arctic soil.</title>
        <authorList>
            <person name="Chaudhary D.K."/>
        </authorList>
    </citation>
    <scope>NUCLEOTIDE SEQUENCE [LARGE SCALE GENOMIC DNA]</scope>
    <source>
        <strain evidence="1 2">AR-3-8</strain>
    </source>
</reference>
<dbReference type="Proteomes" id="UP000304900">
    <property type="component" value="Unassembled WGS sequence"/>
</dbReference>
<evidence type="ECO:0000313" key="2">
    <source>
        <dbReference type="Proteomes" id="UP000304900"/>
    </source>
</evidence>
<gene>
    <name evidence="1" type="ORF">FDK13_16725</name>
</gene>
<dbReference type="OrthoDB" id="928137at2"/>
<comment type="caution">
    <text evidence="1">The sequence shown here is derived from an EMBL/GenBank/DDBJ whole genome shotgun (WGS) entry which is preliminary data.</text>
</comment>
<dbReference type="EMBL" id="SZVO01000007">
    <property type="protein sequence ID" value="TKT91282.1"/>
    <property type="molecule type" value="Genomic_DNA"/>
</dbReference>
<dbReference type="NCBIfam" id="TIGR04183">
    <property type="entry name" value="Por_Secre_tail"/>
    <property type="match status" value="1"/>
</dbReference>
<dbReference type="AlphaFoldDB" id="A0A4U6D2A0"/>
<proteinExistence type="predicted"/>
<keyword evidence="2" id="KW-1185">Reference proteome</keyword>